<reference evidence="10" key="1">
    <citation type="submission" date="2018-04" db="EMBL/GenBank/DDBJ databases">
        <title>Transcriptome of Schizaphis graminum biotype I.</title>
        <authorList>
            <person name="Scully E.D."/>
            <person name="Geib S.M."/>
            <person name="Palmer N.A."/>
            <person name="Koch K."/>
            <person name="Bradshaw J."/>
            <person name="Heng-Moss T."/>
            <person name="Sarath G."/>
        </authorList>
    </citation>
    <scope>NUCLEOTIDE SEQUENCE</scope>
</reference>
<keyword evidence="1" id="KW-0489">Methyltransferase</keyword>
<evidence type="ECO:0000259" key="8">
    <source>
        <dbReference type="PROSITE" id="PS50280"/>
    </source>
</evidence>
<dbReference type="SMART" id="SM00028">
    <property type="entry name" value="TPR"/>
    <property type="match status" value="3"/>
</dbReference>
<dbReference type="PANTHER" id="PTHR46165:SF6">
    <property type="entry name" value="SET AND MYND DOMAIN-CONTAINING PROTEIN 4-LIKE PROTEIN"/>
    <property type="match status" value="1"/>
</dbReference>
<dbReference type="GO" id="GO:0005634">
    <property type="term" value="C:nucleus"/>
    <property type="evidence" value="ECO:0007669"/>
    <property type="project" value="TreeGrafter"/>
</dbReference>
<dbReference type="GO" id="GO:0042826">
    <property type="term" value="F:histone deacetylase binding"/>
    <property type="evidence" value="ECO:0007669"/>
    <property type="project" value="TreeGrafter"/>
</dbReference>
<gene>
    <name evidence="10" type="primary">Smyd4_1</name>
    <name evidence="10" type="ORF">g.89470</name>
</gene>
<dbReference type="InterPro" id="IPR052097">
    <property type="entry name" value="SET-MYND_domain_protein"/>
</dbReference>
<dbReference type="Gene3D" id="2.170.270.10">
    <property type="entry name" value="SET domain"/>
    <property type="match status" value="1"/>
</dbReference>
<dbReference type="GO" id="GO:0008170">
    <property type="term" value="F:N-methyltransferase activity"/>
    <property type="evidence" value="ECO:0007669"/>
    <property type="project" value="UniProtKB-ARBA"/>
</dbReference>
<evidence type="ECO:0000313" key="10">
    <source>
        <dbReference type="EMBL" id="MBY23845.1"/>
    </source>
</evidence>
<sequence length="677" mass="78589">MSHYNMPIAEYVYTEHFDQMNVAQDVYLTFTDKNSNDQFLYVYNLLKQYDWLPTKCDSYIRLSQAHRRWRKRLKKSLKKVGIFINMDCTTAKKNNDTSDQYRSRGNEAFKNKNYEESLKMYTRSIMTAEIDSPNIALSVANRSAALYYLKEYEHSLKDIDQAFKSKQYPLQNHYKLFERKGNCYRQMNQPSIALEFYSDCLSYLDSNTYLTLDAKAKIKVRISGFVKKSEEAEEKIKKMNLKYKRLKKLVFDKSSDLSKCVEIQNSKEMGRGLFASKNIKPGEILIIEKPIAGVFKNCMWMFNCNYCFKRCLSAIPCSKCSQVIYCDDACLQKAYTSYHNTECSLVYPLKEDPTVEPTHDLALRCFMQLINVMGIDYYCSMVQKYNESKFSFDGSSNHLIDPFYSIYALDGNETKRTVSNLFFMHCTASMMVSLLLLNKFDIPSKLLGTIGESLVHLLCIANLNSYASIELSKYIGKSSDNIVTNRPATFDSVALVLCSAYSLINHSCDPNVIVQTYSGIEVTRAIQPILKGSQVFTDYGVKFMSHNKEERNIHLFDQYQFQCQCHACMNNWPNYASMELNELFIGYDSLSINDEDNGQLSIPKSTLSKFNKIVNLLLTKRKINIDYFDFLFSFLDLLYFNFKKPCTIYYKCIQLVQACLYYTSDQVHYMSSNKNIK</sequence>
<keyword evidence="3" id="KW-0949">S-adenosyl-L-methionine</keyword>
<protein>
    <submittedName>
        <fullName evidence="10">SET and MYND domain-containing protein 4</fullName>
    </submittedName>
</protein>
<feature type="domain" description="MYND-type" evidence="9">
    <location>
        <begin position="304"/>
        <end position="343"/>
    </location>
</feature>
<organism evidence="10">
    <name type="scientific">Schizaphis graminum</name>
    <name type="common">Green bug aphid</name>
    <dbReference type="NCBI Taxonomy" id="13262"/>
    <lineage>
        <taxon>Eukaryota</taxon>
        <taxon>Metazoa</taxon>
        <taxon>Ecdysozoa</taxon>
        <taxon>Arthropoda</taxon>
        <taxon>Hexapoda</taxon>
        <taxon>Insecta</taxon>
        <taxon>Pterygota</taxon>
        <taxon>Neoptera</taxon>
        <taxon>Paraneoptera</taxon>
        <taxon>Hemiptera</taxon>
        <taxon>Sternorrhyncha</taxon>
        <taxon>Aphidomorpha</taxon>
        <taxon>Aphidoidea</taxon>
        <taxon>Aphididae</taxon>
        <taxon>Aphidini</taxon>
        <taxon>Schizaphis</taxon>
    </lineage>
</organism>
<dbReference type="PANTHER" id="PTHR46165">
    <property type="entry name" value="SET AND MYND DOMAIN-CONTAINING PROTEIN 4"/>
    <property type="match status" value="1"/>
</dbReference>
<evidence type="ECO:0000256" key="3">
    <source>
        <dbReference type="ARBA" id="ARBA00022691"/>
    </source>
</evidence>
<dbReference type="Pfam" id="PF01753">
    <property type="entry name" value="zf-MYND"/>
    <property type="match status" value="1"/>
</dbReference>
<dbReference type="InterPro" id="IPR011990">
    <property type="entry name" value="TPR-like_helical_dom_sf"/>
</dbReference>
<dbReference type="GO" id="GO:0032259">
    <property type="term" value="P:methylation"/>
    <property type="evidence" value="ECO:0007669"/>
    <property type="project" value="UniProtKB-KW"/>
</dbReference>
<evidence type="ECO:0000256" key="7">
    <source>
        <dbReference type="PROSITE-ProRule" id="PRU00134"/>
    </source>
</evidence>
<dbReference type="PROSITE" id="PS50280">
    <property type="entry name" value="SET"/>
    <property type="match status" value="1"/>
</dbReference>
<dbReference type="Gene3D" id="1.10.220.160">
    <property type="match status" value="1"/>
</dbReference>
<dbReference type="InterPro" id="IPR002893">
    <property type="entry name" value="Znf_MYND"/>
</dbReference>
<dbReference type="GO" id="GO:0008276">
    <property type="term" value="F:protein methyltransferase activity"/>
    <property type="evidence" value="ECO:0007669"/>
    <property type="project" value="UniProtKB-ARBA"/>
</dbReference>
<evidence type="ECO:0000256" key="6">
    <source>
        <dbReference type="ARBA" id="ARBA00022833"/>
    </source>
</evidence>
<keyword evidence="6" id="KW-0862">Zinc</keyword>
<evidence type="ECO:0000256" key="5">
    <source>
        <dbReference type="ARBA" id="ARBA00022771"/>
    </source>
</evidence>
<dbReference type="GO" id="GO:0008757">
    <property type="term" value="F:S-adenosylmethionine-dependent methyltransferase activity"/>
    <property type="evidence" value="ECO:0007669"/>
    <property type="project" value="UniProtKB-ARBA"/>
</dbReference>
<keyword evidence="5 7" id="KW-0863">Zinc-finger</keyword>
<dbReference type="Pfam" id="PF00856">
    <property type="entry name" value="SET"/>
    <property type="match status" value="1"/>
</dbReference>
<name>A0A2S2P347_SCHGA</name>
<evidence type="ECO:0000259" key="9">
    <source>
        <dbReference type="PROSITE" id="PS50865"/>
    </source>
</evidence>
<dbReference type="GO" id="GO:0008270">
    <property type="term" value="F:zinc ion binding"/>
    <property type="evidence" value="ECO:0007669"/>
    <property type="project" value="UniProtKB-KW"/>
</dbReference>
<dbReference type="SUPFAM" id="SSF82199">
    <property type="entry name" value="SET domain"/>
    <property type="match status" value="1"/>
</dbReference>
<dbReference type="SUPFAM" id="SSF48452">
    <property type="entry name" value="TPR-like"/>
    <property type="match status" value="1"/>
</dbReference>
<dbReference type="Gene3D" id="6.10.140.2220">
    <property type="match status" value="1"/>
</dbReference>
<dbReference type="SMART" id="SM00317">
    <property type="entry name" value="SET"/>
    <property type="match status" value="1"/>
</dbReference>
<feature type="domain" description="SET" evidence="8">
    <location>
        <begin position="259"/>
        <end position="540"/>
    </location>
</feature>
<dbReference type="SUPFAM" id="SSF144232">
    <property type="entry name" value="HIT/MYND zinc finger-like"/>
    <property type="match status" value="1"/>
</dbReference>
<dbReference type="InterPro" id="IPR001214">
    <property type="entry name" value="SET_dom"/>
</dbReference>
<dbReference type="PROSITE" id="PS50865">
    <property type="entry name" value="ZF_MYND_2"/>
    <property type="match status" value="1"/>
</dbReference>
<dbReference type="InterPro" id="IPR019734">
    <property type="entry name" value="TPR_rpt"/>
</dbReference>
<dbReference type="Gene3D" id="1.25.40.10">
    <property type="entry name" value="Tetratricopeptide repeat domain"/>
    <property type="match status" value="1"/>
</dbReference>
<dbReference type="GO" id="GO:0005737">
    <property type="term" value="C:cytoplasm"/>
    <property type="evidence" value="ECO:0007669"/>
    <property type="project" value="TreeGrafter"/>
</dbReference>
<keyword evidence="2" id="KW-0808">Transferase</keyword>
<keyword evidence="4" id="KW-0479">Metal-binding</keyword>
<dbReference type="AlphaFoldDB" id="A0A2S2P347"/>
<dbReference type="PROSITE" id="PS01360">
    <property type="entry name" value="ZF_MYND_1"/>
    <property type="match status" value="1"/>
</dbReference>
<accession>A0A2S2P347</accession>
<evidence type="ECO:0000256" key="2">
    <source>
        <dbReference type="ARBA" id="ARBA00022679"/>
    </source>
</evidence>
<evidence type="ECO:0000256" key="4">
    <source>
        <dbReference type="ARBA" id="ARBA00022723"/>
    </source>
</evidence>
<dbReference type="InterPro" id="IPR046341">
    <property type="entry name" value="SET_dom_sf"/>
</dbReference>
<dbReference type="EMBL" id="GGMR01011226">
    <property type="protein sequence ID" value="MBY23845.1"/>
    <property type="molecule type" value="Transcribed_RNA"/>
</dbReference>
<proteinExistence type="predicted"/>
<evidence type="ECO:0000256" key="1">
    <source>
        <dbReference type="ARBA" id="ARBA00022603"/>
    </source>
</evidence>